<dbReference type="PANTHER" id="PTHR30537">
    <property type="entry name" value="HTH-TYPE TRANSCRIPTIONAL REGULATOR"/>
    <property type="match status" value="1"/>
</dbReference>
<comment type="similarity">
    <text evidence="1">Belongs to the LysR transcriptional regulatory family.</text>
</comment>
<dbReference type="InterPro" id="IPR036388">
    <property type="entry name" value="WH-like_DNA-bd_sf"/>
</dbReference>
<keyword evidence="4" id="KW-0804">Transcription</keyword>
<proteinExistence type="inferred from homology"/>
<dbReference type="SUPFAM" id="SSF46785">
    <property type="entry name" value="Winged helix' DNA-binding domain"/>
    <property type="match status" value="1"/>
</dbReference>
<dbReference type="Gene3D" id="3.40.190.290">
    <property type="match status" value="1"/>
</dbReference>
<dbReference type="Gene3D" id="1.10.10.10">
    <property type="entry name" value="Winged helix-like DNA-binding domain superfamily/Winged helix DNA-binding domain"/>
    <property type="match status" value="1"/>
</dbReference>
<dbReference type="GO" id="GO:0006351">
    <property type="term" value="P:DNA-templated transcription"/>
    <property type="evidence" value="ECO:0007669"/>
    <property type="project" value="TreeGrafter"/>
</dbReference>
<evidence type="ECO:0000313" key="7">
    <source>
        <dbReference type="Proteomes" id="UP000004827"/>
    </source>
</evidence>
<organism evidence="6 7">
    <name type="scientific">Vibrio mimicus VM603</name>
    <dbReference type="NCBI Taxonomy" id="671074"/>
    <lineage>
        <taxon>Bacteria</taxon>
        <taxon>Pseudomonadati</taxon>
        <taxon>Pseudomonadota</taxon>
        <taxon>Gammaproteobacteria</taxon>
        <taxon>Vibrionales</taxon>
        <taxon>Vibrionaceae</taxon>
        <taxon>Vibrio</taxon>
    </lineage>
</organism>
<dbReference type="InterPro" id="IPR005119">
    <property type="entry name" value="LysR_subst-bd"/>
</dbReference>
<comment type="caution">
    <text evidence="6">The sequence shown here is derived from an EMBL/GenBank/DDBJ whole genome shotgun (WGS) entry which is preliminary data.</text>
</comment>
<dbReference type="InterPro" id="IPR036390">
    <property type="entry name" value="WH_DNA-bd_sf"/>
</dbReference>
<feature type="domain" description="HTH lysR-type" evidence="5">
    <location>
        <begin position="3"/>
        <end position="60"/>
    </location>
</feature>
<dbReference type="PANTHER" id="PTHR30537:SF5">
    <property type="entry name" value="HTH-TYPE TRANSCRIPTIONAL ACTIVATOR TTDR-RELATED"/>
    <property type="match status" value="1"/>
</dbReference>
<dbReference type="FunFam" id="1.10.10.10:FF:000001">
    <property type="entry name" value="LysR family transcriptional regulator"/>
    <property type="match status" value="1"/>
</dbReference>
<evidence type="ECO:0000256" key="4">
    <source>
        <dbReference type="ARBA" id="ARBA00023163"/>
    </source>
</evidence>
<evidence type="ECO:0000256" key="1">
    <source>
        <dbReference type="ARBA" id="ARBA00009437"/>
    </source>
</evidence>
<reference evidence="6 7" key="1">
    <citation type="journal article" date="2009" name="BMC Evol. Biol.">
        <title>Genomic taxonomy of Vibrios.</title>
        <authorList>
            <person name="Thompson C.C."/>
            <person name="Vicente A.C."/>
            <person name="Souza R.C."/>
            <person name="Vasconcelos A.T."/>
            <person name="Vesth T."/>
            <person name="Alves N.Jr."/>
            <person name="Ussery D.W."/>
            <person name="Iida T."/>
            <person name="Thompson F.L."/>
        </authorList>
    </citation>
    <scope>NUCLEOTIDE SEQUENCE [LARGE SCALE GENOMIC DNA]</scope>
    <source>
        <strain evidence="6 7">VM603</strain>
    </source>
</reference>
<evidence type="ECO:0000313" key="6">
    <source>
        <dbReference type="EMBL" id="EEW07260.1"/>
    </source>
</evidence>
<dbReference type="EMBL" id="ACYU01000064">
    <property type="protein sequence ID" value="EEW07260.1"/>
    <property type="molecule type" value="Genomic_DNA"/>
</dbReference>
<name>D2YDB3_VIBMI</name>
<accession>D2YDB3</accession>
<gene>
    <name evidence="6" type="primary">aaeR</name>
    <name evidence="6" type="ORF">VMB_15100</name>
</gene>
<dbReference type="PROSITE" id="PS50931">
    <property type="entry name" value="HTH_LYSR"/>
    <property type="match status" value="1"/>
</dbReference>
<dbReference type="Pfam" id="PF03466">
    <property type="entry name" value="LysR_substrate"/>
    <property type="match status" value="1"/>
</dbReference>
<keyword evidence="3" id="KW-0238">DNA-binding</keyword>
<evidence type="ECO:0000256" key="3">
    <source>
        <dbReference type="ARBA" id="ARBA00023125"/>
    </source>
</evidence>
<sequence length="309" mass="35349">MSFPIETLRMFSVLAETLNFTEAAESLNISQPTLSRKISQLEQAINVRLFHRGGNQMHLTPHGRMFLETSHRILEDFDSTLEKLHDSPENIRGDISIGLLHPMARWLSQSFFEGFLKRHPNVSLSLTTLHPSNMREMPGCDIMISPLLPDDLSLVAKRLDRYRRIFCASPEYIAMFGKPSTPDELMFHRCITNTNCPKPESFWPWEDEVGNSGKINVSGNISTDSVDIATNLACAGLGVAFIPGCQIRQQMAEGKLVDLFDGQYFYDSEVYAIYRSRKYLPMRFTVLMDEIKQFFEENRRQGAASKRRE</sequence>
<dbReference type="CDD" id="cd08422">
    <property type="entry name" value="PBP2_CrgA_like"/>
    <property type="match status" value="1"/>
</dbReference>
<evidence type="ECO:0000256" key="2">
    <source>
        <dbReference type="ARBA" id="ARBA00023015"/>
    </source>
</evidence>
<dbReference type="GO" id="GO:0003700">
    <property type="term" value="F:DNA-binding transcription factor activity"/>
    <property type="evidence" value="ECO:0007669"/>
    <property type="project" value="InterPro"/>
</dbReference>
<dbReference type="Proteomes" id="UP000004827">
    <property type="component" value="Unassembled WGS sequence"/>
</dbReference>
<dbReference type="GO" id="GO:0043565">
    <property type="term" value="F:sequence-specific DNA binding"/>
    <property type="evidence" value="ECO:0007669"/>
    <property type="project" value="TreeGrafter"/>
</dbReference>
<dbReference type="AlphaFoldDB" id="D2YDB3"/>
<keyword evidence="2" id="KW-0805">Transcription regulation</keyword>
<dbReference type="Pfam" id="PF00126">
    <property type="entry name" value="HTH_1"/>
    <property type="match status" value="1"/>
</dbReference>
<evidence type="ECO:0000259" key="5">
    <source>
        <dbReference type="PROSITE" id="PS50931"/>
    </source>
</evidence>
<dbReference type="InterPro" id="IPR000847">
    <property type="entry name" value="LysR_HTH_N"/>
</dbReference>
<dbReference type="SUPFAM" id="SSF53850">
    <property type="entry name" value="Periplasmic binding protein-like II"/>
    <property type="match status" value="1"/>
</dbReference>
<dbReference type="PRINTS" id="PR00039">
    <property type="entry name" value="HTHLYSR"/>
</dbReference>
<protein>
    <submittedName>
        <fullName evidence="6">HTH-type transcriptional activator aaeR</fullName>
    </submittedName>
</protein>
<dbReference type="InterPro" id="IPR058163">
    <property type="entry name" value="LysR-type_TF_proteobact-type"/>
</dbReference>